<organism evidence="1 2">
    <name type="scientific">Dreissena polymorpha</name>
    <name type="common">Zebra mussel</name>
    <name type="synonym">Mytilus polymorpha</name>
    <dbReference type="NCBI Taxonomy" id="45954"/>
    <lineage>
        <taxon>Eukaryota</taxon>
        <taxon>Metazoa</taxon>
        <taxon>Spiralia</taxon>
        <taxon>Lophotrochozoa</taxon>
        <taxon>Mollusca</taxon>
        <taxon>Bivalvia</taxon>
        <taxon>Autobranchia</taxon>
        <taxon>Heteroconchia</taxon>
        <taxon>Euheterodonta</taxon>
        <taxon>Imparidentia</taxon>
        <taxon>Neoheterodontei</taxon>
        <taxon>Myida</taxon>
        <taxon>Dreissenoidea</taxon>
        <taxon>Dreissenidae</taxon>
        <taxon>Dreissena</taxon>
    </lineage>
</organism>
<reference evidence="1" key="2">
    <citation type="submission" date="2020-11" db="EMBL/GenBank/DDBJ databases">
        <authorList>
            <person name="McCartney M.A."/>
            <person name="Auch B."/>
            <person name="Kono T."/>
            <person name="Mallez S."/>
            <person name="Becker A."/>
            <person name="Gohl D.M."/>
            <person name="Silverstein K.A.T."/>
            <person name="Koren S."/>
            <person name="Bechman K.B."/>
            <person name="Herman A."/>
            <person name="Abrahante J.E."/>
            <person name="Garbe J."/>
        </authorList>
    </citation>
    <scope>NUCLEOTIDE SEQUENCE</scope>
    <source>
        <strain evidence="1">Duluth1</strain>
        <tissue evidence="1">Whole animal</tissue>
    </source>
</reference>
<name>A0A9D4H3E4_DREPO</name>
<accession>A0A9D4H3E4</accession>
<sequence length="95" mass="10639">MRVRLSREASAFGGSGLGRMRVWAGSGPRGVGALVRGRRTLHSGNCDEKLLPSTTDWRTLATDKPFHFRSRQIHINHILYTIHSHPQITAIPMTH</sequence>
<comment type="caution">
    <text evidence="1">The sequence shown here is derived from an EMBL/GenBank/DDBJ whole genome shotgun (WGS) entry which is preliminary data.</text>
</comment>
<evidence type="ECO:0000313" key="2">
    <source>
        <dbReference type="Proteomes" id="UP000828390"/>
    </source>
</evidence>
<reference evidence="1" key="1">
    <citation type="journal article" date="2019" name="bioRxiv">
        <title>The Genome of the Zebra Mussel, Dreissena polymorpha: A Resource for Invasive Species Research.</title>
        <authorList>
            <person name="McCartney M.A."/>
            <person name="Auch B."/>
            <person name="Kono T."/>
            <person name="Mallez S."/>
            <person name="Zhang Y."/>
            <person name="Obille A."/>
            <person name="Becker A."/>
            <person name="Abrahante J.E."/>
            <person name="Garbe J."/>
            <person name="Badalamenti J.P."/>
            <person name="Herman A."/>
            <person name="Mangelson H."/>
            <person name="Liachko I."/>
            <person name="Sullivan S."/>
            <person name="Sone E.D."/>
            <person name="Koren S."/>
            <person name="Silverstein K.A.T."/>
            <person name="Beckman K.B."/>
            <person name="Gohl D.M."/>
        </authorList>
    </citation>
    <scope>NUCLEOTIDE SEQUENCE</scope>
    <source>
        <strain evidence="1">Duluth1</strain>
        <tissue evidence="1">Whole animal</tissue>
    </source>
</reference>
<proteinExistence type="predicted"/>
<protein>
    <submittedName>
        <fullName evidence="1">Uncharacterized protein</fullName>
    </submittedName>
</protein>
<dbReference type="AlphaFoldDB" id="A0A9D4H3E4"/>
<dbReference type="Proteomes" id="UP000828390">
    <property type="component" value="Unassembled WGS sequence"/>
</dbReference>
<keyword evidence="2" id="KW-1185">Reference proteome</keyword>
<gene>
    <name evidence="1" type="ORF">DPMN_128588</name>
</gene>
<evidence type="ECO:0000313" key="1">
    <source>
        <dbReference type="EMBL" id="KAH3826678.1"/>
    </source>
</evidence>
<dbReference type="EMBL" id="JAIWYP010000005">
    <property type="protein sequence ID" value="KAH3826678.1"/>
    <property type="molecule type" value="Genomic_DNA"/>
</dbReference>